<dbReference type="EMBL" id="OCNE01000036">
    <property type="protein sequence ID" value="SOD67831.1"/>
    <property type="molecule type" value="Genomic_DNA"/>
</dbReference>
<gene>
    <name evidence="1" type="ORF">SAMN06297387_13611</name>
</gene>
<dbReference type="Proteomes" id="UP000219072">
    <property type="component" value="Unassembled WGS sequence"/>
</dbReference>
<dbReference type="RefSeq" id="WP_097234115.1">
    <property type="nucleotide sequence ID" value="NZ_OCNE01000036.1"/>
</dbReference>
<keyword evidence="2" id="KW-1185">Reference proteome</keyword>
<name>A0A286EA92_9ACTN</name>
<reference evidence="1 2" key="1">
    <citation type="submission" date="2017-09" db="EMBL/GenBank/DDBJ databases">
        <authorList>
            <person name="Ehlers B."/>
            <person name="Leendertz F.H."/>
        </authorList>
    </citation>
    <scope>NUCLEOTIDE SEQUENCE [LARGE SCALE GENOMIC DNA]</scope>
    <source>
        <strain evidence="1 2">CGMCC 4.7095</strain>
    </source>
</reference>
<dbReference type="AlphaFoldDB" id="A0A286EA92"/>
<accession>A0A286EA92</accession>
<evidence type="ECO:0000313" key="1">
    <source>
        <dbReference type="EMBL" id="SOD67831.1"/>
    </source>
</evidence>
<sequence>MGRPFSAGPQELVTTRPAGPVSLLPLRVKAVRHVRVLLATRRLRRGVAVDDTELPAEHPALSALQHTYLSLPGEPIR</sequence>
<proteinExistence type="predicted"/>
<evidence type="ECO:0000313" key="2">
    <source>
        <dbReference type="Proteomes" id="UP000219072"/>
    </source>
</evidence>
<organism evidence="1 2">
    <name type="scientific">Streptomyces zhaozhouensis</name>
    <dbReference type="NCBI Taxonomy" id="1300267"/>
    <lineage>
        <taxon>Bacteria</taxon>
        <taxon>Bacillati</taxon>
        <taxon>Actinomycetota</taxon>
        <taxon>Actinomycetes</taxon>
        <taxon>Kitasatosporales</taxon>
        <taxon>Streptomycetaceae</taxon>
        <taxon>Streptomyces</taxon>
    </lineage>
</organism>
<protein>
    <submittedName>
        <fullName evidence="1">Uncharacterized protein</fullName>
    </submittedName>
</protein>